<evidence type="ECO:0000313" key="3">
    <source>
        <dbReference type="Proteomes" id="UP000537989"/>
    </source>
</evidence>
<organism evidence="2 3">
    <name type="scientific">Fusarium austroamericanum</name>
    <dbReference type="NCBI Taxonomy" id="282268"/>
    <lineage>
        <taxon>Eukaryota</taxon>
        <taxon>Fungi</taxon>
        <taxon>Dikarya</taxon>
        <taxon>Ascomycota</taxon>
        <taxon>Pezizomycotina</taxon>
        <taxon>Sordariomycetes</taxon>
        <taxon>Hypocreomycetidae</taxon>
        <taxon>Hypocreales</taxon>
        <taxon>Nectriaceae</taxon>
        <taxon>Fusarium</taxon>
    </lineage>
</organism>
<accession>A0AAN5YZC3</accession>
<dbReference type="AlphaFoldDB" id="A0AAN5YZC3"/>
<reference evidence="2 3" key="1">
    <citation type="submission" date="2020-02" db="EMBL/GenBank/DDBJ databases">
        <title>Identification and distribution of gene clusters putatively required for synthesis of sphingolipid metabolism inhibitors in phylogenetically diverse species of the filamentous fungus Fusarium.</title>
        <authorList>
            <person name="Kim H.-S."/>
            <person name="Busman M."/>
            <person name="Brown D.W."/>
            <person name="Divon H."/>
            <person name="Uhlig S."/>
            <person name="Proctor R.H."/>
        </authorList>
    </citation>
    <scope>NUCLEOTIDE SEQUENCE [LARGE SCALE GENOMIC DNA]</scope>
    <source>
        <strain evidence="2 3">NRRL 2903</strain>
    </source>
</reference>
<dbReference type="PANTHER" id="PTHR24148">
    <property type="entry name" value="ANKYRIN REPEAT DOMAIN-CONTAINING PROTEIN 39 HOMOLOG-RELATED"/>
    <property type="match status" value="1"/>
</dbReference>
<comment type="caution">
    <text evidence="2">The sequence shown here is derived from an EMBL/GenBank/DDBJ whole genome shotgun (WGS) entry which is preliminary data.</text>
</comment>
<dbReference type="Pfam" id="PF06985">
    <property type="entry name" value="HET"/>
    <property type="match status" value="2"/>
</dbReference>
<dbReference type="PANTHER" id="PTHR24148:SF64">
    <property type="entry name" value="HETEROKARYON INCOMPATIBILITY DOMAIN-CONTAINING PROTEIN"/>
    <property type="match status" value="1"/>
</dbReference>
<evidence type="ECO:0000259" key="1">
    <source>
        <dbReference type="Pfam" id="PF06985"/>
    </source>
</evidence>
<name>A0AAN5YZC3_FUSAU</name>
<protein>
    <recommendedName>
        <fullName evidence="1">Heterokaryon incompatibility domain-containing protein</fullName>
    </recommendedName>
</protein>
<gene>
    <name evidence="2" type="ORF">FAUST_11633</name>
</gene>
<proteinExistence type="predicted"/>
<dbReference type="InterPro" id="IPR052895">
    <property type="entry name" value="HetReg/Transcr_Mod"/>
</dbReference>
<dbReference type="Proteomes" id="UP000537989">
    <property type="component" value="Unassembled WGS sequence"/>
</dbReference>
<evidence type="ECO:0000313" key="2">
    <source>
        <dbReference type="EMBL" id="KAF5227687.1"/>
    </source>
</evidence>
<feature type="domain" description="Heterokaryon incompatibility" evidence="1">
    <location>
        <begin position="110"/>
        <end position="202"/>
    </location>
</feature>
<dbReference type="EMBL" id="JAAMOD010000547">
    <property type="protein sequence ID" value="KAF5227687.1"/>
    <property type="molecule type" value="Genomic_DNA"/>
</dbReference>
<feature type="domain" description="Heterokaryon incompatibility" evidence="1">
    <location>
        <begin position="46"/>
        <end position="93"/>
    </location>
</feature>
<keyword evidence="3" id="KW-1185">Reference proteome</keyword>
<dbReference type="InterPro" id="IPR010730">
    <property type="entry name" value="HET"/>
</dbReference>
<sequence>MQSNTYLPLCDSPKAMRIVRLAPSANFGHISVTAQLIVTSWDECNYEALSYCWGKKQKKKRILLNGEQFEISADLYKALKHLCLEHESRQLWVGFPYGWVNGSLTLSSQIDAICINQTDTDEKSLQVQRMRDIYQNAERVLIWTGPSTTNTQQAFEKVNQLLACNDMNARKDIWNGKDDQWIHCLNEIIKRPYWSRAWTVQEVVLARTALLYCGHDTIPFFDFAQFLTQETTRDKVKVKYALFSYLKMVSEMRKPSYQDPPTGLFGLAYQLRYRQCTVSHDRLYAFLGLLRGERLSTEELHVDYKMGLQRLSTLFSKATMMKYKTLLPLVLAERMFPSFPTWCYDWSAKTPEPNQLWHGRRLFWTGGLDDPIYYPLHSTHHSAAGGLPARLKVDFELLDIISVQGFKIGNIASVGKIAYRNTARPNYVRLFRNWECMLGGPWEDPEKTAKFARTITGGAWDRAPASWRAWNTKDYSERWNPDYFRYQVIPDLTRIDTGYHMSLHQGVDIRNDEAQIKYDRIRDDACEDRRLFILENGDYGIGPSEVKIGDPVVILLGSQVPLVLHKRDYNGPRGWVYSDKAKLFSSTWKFLGQVYIDDRMNYSGDLQQDINTGQVLLEDFLMD</sequence>